<dbReference type="GO" id="GO:0019674">
    <property type="term" value="P:NAD+ metabolic process"/>
    <property type="evidence" value="ECO:0007669"/>
    <property type="project" value="InterPro"/>
</dbReference>
<dbReference type="Pfam" id="PF01513">
    <property type="entry name" value="NAD_kinase"/>
    <property type="match status" value="1"/>
</dbReference>
<feature type="binding site" evidence="6">
    <location>
        <position position="137"/>
    </location>
    <ligand>
        <name>NAD(+)</name>
        <dbReference type="ChEBI" id="CHEBI:57540"/>
    </ligand>
</feature>
<keyword evidence="6" id="KW-0963">Cytoplasm</keyword>
<dbReference type="GO" id="GO:0005524">
    <property type="term" value="F:ATP binding"/>
    <property type="evidence" value="ECO:0007669"/>
    <property type="project" value="UniProtKB-KW"/>
</dbReference>
<dbReference type="NCBIfam" id="NF002892">
    <property type="entry name" value="PRK03372.1"/>
    <property type="match status" value="1"/>
</dbReference>
<evidence type="ECO:0000313" key="7">
    <source>
        <dbReference type="EMBL" id="AOS46481.1"/>
    </source>
</evidence>
<dbReference type="InterPro" id="IPR016064">
    <property type="entry name" value="NAD/diacylglycerol_kinase_sf"/>
</dbReference>
<keyword evidence="4 6" id="KW-0520">NAD</keyword>
<dbReference type="RefSeq" id="WP_009399628.1">
    <property type="nucleotide sequence ID" value="NZ_CP017298.1"/>
</dbReference>
<dbReference type="InterPro" id="IPR002504">
    <property type="entry name" value="NADK"/>
</dbReference>
<feature type="binding site" evidence="6">
    <location>
        <begin position="52"/>
        <end position="53"/>
    </location>
    <ligand>
        <name>NAD(+)</name>
        <dbReference type="ChEBI" id="CHEBI:57540"/>
    </ligand>
</feature>
<evidence type="ECO:0000256" key="6">
    <source>
        <dbReference type="HAMAP-Rule" id="MF_00361"/>
    </source>
</evidence>
<dbReference type="InterPro" id="IPR017437">
    <property type="entry name" value="ATP-NAD_kinase_PpnK-typ_C"/>
</dbReference>
<evidence type="ECO:0000256" key="4">
    <source>
        <dbReference type="ARBA" id="ARBA00023027"/>
    </source>
</evidence>
<comment type="subcellular location">
    <subcellularLocation>
        <location evidence="6">Cytoplasm</location>
    </subcellularLocation>
</comment>
<evidence type="ECO:0000256" key="5">
    <source>
        <dbReference type="ARBA" id="ARBA00047925"/>
    </source>
</evidence>
<reference evidence="7 8" key="1">
    <citation type="submission" date="2016-09" db="EMBL/GenBank/DDBJ databases">
        <title>Complete genome sequence of Actinomyces hongkongensis HKU8.</title>
        <authorList>
            <person name="Gao Y.-X."/>
            <person name="Zhou Y.-Y."/>
            <person name="Xie Y."/>
            <person name="Wang M."/>
            <person name="Wang S.-J."/>
            <person name="Shen S.-G."/>
        </authorList>
    </citation>
    <scope>NUCLEOTIDE SEQUENCE [LARGE SCALE GENOMIC DNA]</scope>
    <source>
        <strain evidence="7 8">HKU8</strain>
    </source>
</reference>
<accession>A0A1D8B022</accession>
<evidence type="ECO:0000256" key="1">
    <source>
        <dbReference type="ARBA" id="ARBA00022679"/>
    </source>
</evidence>
<dbReference type="HAMAP" id="MF_00361">
    <property type="entry name" value="NAD_kinase"/>
    <property type="match status" value="1"/>
</dbReference>
<dbReference type="GO" id="GO:0006741">
    <property type="term" value="P:NADP+ biosynthetic process"/>
    <property type="evidence" value="ECO:0007669"/>
    <property type="project" value="UniProtKB-UniRule"/>
</dbReference>
<dbReference type="GO" id="GO:0051287">
    <property type="term" value="F:NAD binding"/>
    <property type="evidence" value="ECO:0007669"/>
    <property type="project" value="UniProtKB-ARBA"/>
</dbReference>
<dbReference type="KEGG" id="phon:BH719_00020"/>
<name>A0A1D8B022_9ACTO</name>
<dbReference type="SUPFAM" id="SSF111331">
    <property type="entry name" value="NAD kinase/diacylglycerol kinase-like"/>
    <property type="match status" value="1"/>
</dbReference>
<dbReference type="STRING" id="178339.BH719_00020"/>
<protein>
    <recommendedName>
        <fullName evidence="6">NAD kinase</fullName>
        <ecNumber evidence="6">2.7.1.23</ecNumber>
    </recommendedName>
    <alternativeName>
        <fullName evidence="6">ATP-dependent NAD kinase</fullName>
    </alternativeName>
</protein>
<keyword evidence="2 6" id="KW-0418">Kinase</keyword>
<dbReference type="Proteomes" id="UP000095214">
    <property type="component" value="Chromosome"/>
</dbReference>
<keyword evidence="8" id="KW-1185">Reference proteome</keyword>
<dbReference type="GO" id="GO:0046872">
    <property type="term" value="F:metal ion binding"/>
    <property type="evidence" value="ECO:0007669"/>
    <property type="project" value="UniProtKB-UniRule"/>
</dbReference>
<organism evidence="7 8">
    <name type="scientific">Pauljensenia hongkongensis</name>
    <dbReference type="NCBI Taxonomy" id="178339"/>
    <lineage>
        <taxon>Bacteria</taxon>
        <taxon>Bacillati</taxon>
        <taxon>Actinomycetota</taxon>
        <taxon>Actinomycetes</taxon>
        <taxon>Actinomycetales</taxon>
        <taxon>Actinomycetaceae</taxon>
        <taxon>Pauljensenia</taxon>
    </lineage>
</organism>
<comment type="similarity">
    <text evidence="6">Belongs to the NAD kinase family.</text>
</comment>
<evidence type="ECO:0000256" key="3">
    <source>
        <dbReference type="ARBA" id="ARBA00022857"/>
    </source>
</evidence>
<feature type="binding site" evidence="6">
    <location>
        <begin position="126"/>
        <end position="127"/>
    </location>
    <ligand>
        <name>NAD(+)</name>
        <dbReference type="ChEBI" id="CHEBI:57540"/>
    </ligand>
</feature>
<dbReference type="PANTHER" id="PTHR20275">
    <property type="entry name" value="NAD KINASE"/>
    <property type="match status" value="1"/>
</dbReference>
<dbReference type="InterPro" id="IPR017438">
    <property type="entry name" value="ATP-NAD_kinase_N"/>
</dbReference>
<comment type="cofactor">
    <cofactor evidence="6">
        <name>a divalent metal cation</name>
        <dbReference type="ChEBI" id="CHEBI:60240"/>
    </cofactor>
</comment>
<dbReference type="Gene3D" id="2.60.200.30">
    <property type="entry name" value="Probable inorganic polyphosphate/atp-NAD kinase, domain 2"/>
    <property type="match status" value="1"/>
</dbReference>
<feature type="binding site" evidence="6">
    <location>
        <position position="156"/>
    </location>
    <ligand>
        <name>NAD(+)</name>
        <dbReference type="ChEBI" id="CHEBI:57540"/>
    </ligand>
</feature>
<keyword evidence="3 6" id="KW-0521">NADP</keyword>
<keyword evidence="6" id="KW-0067">ATP-binding</keyword>
<comment type="caution">
    <text evidence="6">Lacks conserved residue(s) required for the propagation of feature annotation.</text>
</comment>
<dbReference type="PANTHER" id="PTHR20275:SF0">
    <property type="entry name" value="NAD KINASE"/>
    <property type="match status" value="1"/>
</dbReference>
<dbReference type="AlphaFoldDB" id="A0A1D8B022"/>
<dbReference type="OrthoDB" id="9774737at2"/>
<dbReference type="GO" id="GO:0005737">
    <property type="term" value="C:cytoplasm"/>
    <property type="evidence" value="ECO:0007669"/>
    <property type="project" value="UniProtKB-SubCell"/>
</dbReference>
<gene>
    <name evidence="6" type="primary">nadK</name>
    <name evidence="7" type="ORF">BH719_00020</name>
</gene>
<dbReference type="EC" id="2.7.1.23" evidence="6"/>
<evidence type="ECO:0000313" key="8">
    <source>
        <dbReference type="Proteomes" id="UP000095214"/>
    </source>
</evidence>
<feature type="binding site" evidence="6">
    <location>
        <begin position="167"/>
        <end position="172"/>
    </location>
    <ligand>
        <name>NAD(+)</name>
        <dbReference type="ChEBI" id="CHEBI:57540"/>
    </ligand>
</feature>
<dbReference type="GO" id="GO:0003951">
    <property type="term" value="F:NAD+ kinase activity"/>
    <property type="evidence" value="ECO:0007669"/>
    <property type="project" value="UniProtKB-UniRule"/>
</dbReference>
<dbReference type="Gene3D" id="3.40.50.10330">
    <property type="entry name" value="Probable inorganic polyphosphate/atp-NAD kinase, domain 1"/>
    <property type="match status" value="1"/>
</dbReference>
<dbReference type="Pfam" id="PF20143">
    <property type="entry name" value="NAD_kinase_C"/>
    <property type="match status" value="1"/>
</dbReference>
<feature type="binding site" evidence="6">
    <location>
        <position position="191"/>
    </location>
    <ligand>
        <name>NAD(+)</name>
        <dbReference type="ChEBI" id="CHEBI:57540"/>
    </ligand>
</feature>
<proteinExistence type="inferred from homology"/>
<keyword evidence="1 6" id="KW-0808">Transferase</keyword>
<comment type="catalytic activity">
    <reaction evidence="5 6">
        <text>NAD(+) + ATP = ADP + NADP(+) + H(+)</text>
        <dbReference type="Rhea" id="RHEA:18629"/>
        <dbReference type="ChEBI" id="CHEBI:15378"/>
        <dbReference type="ChEBI" id="CHEBI:30616"/>
        <dbReference type="ChEBI" id="CHEBI:57540"/>
        <dbReference type="ChEBI" id="CHEBI:58349"/>
        <dbReference type="ChEBI" id="CHEBI:456216"/>
        <dbReference type="EC" id="2.7.1.23"/>
    </reaction>
</comment>
<dbReference type="EMBL" id="CP017298">
    <property type="protein sequence ID" value="AOS46481.1"/>
    <property type="molecule type" value="Genomic_DNA"/>
</dbReference>
<comment type="function">
    <text evidence="6">Involved in the regulation of the intracellular balance of NAD and NADP, and is a key enzyme in the biosynthesis of NADP. Catalyzes specifically the phosphorylation on 2'-hydroxyl of the adenosine moiety of NAD to yield NADP.</text>
</comment>
<evidence type="ECO:0000256" key="2">
    <source>
        <dbReference type="ARBA" id="ARBA00022777"/>
    </source>
</evidence>
<feature type="active site" description="Proton acceptor" evidence="6">
    <location>
        <position position="52"/>
    </location>
</feature>
<keyword evidence="6" id="KW-0547">Nucleotide-binding</keyword>
<sequence length="277" mass="29427">MADRVMLVRHVARPEAIRAAESVRTELEALGIEVVTEGAAADIDLVLAMGGDGTFLAAASHARQRDVPLLGVNAGHMGFLTQLSKRGVGEVAARIAEGDYRVESRMTLDVRVDRPDGTAASDWALNEAVVMHTDVAHPVHFALIVDGQEVSTYGADGMIVSTPTGSTAYSFSAGGPVVWPDTEAVIVAPLAAHGLFTRPLVLGPSSCLQIVVLHDMWTAPEMWCDGLRREEVPAGSTVTARVGSRPVRLVRVDDTPFSARLVTKFNLPVGGWRGTDA</sequence>